<accession>A0AAE0H5P6</accession>
<feature type="region of interest" description="Disordered" evidence="1">
    <location>
        <begin position="109"/>
        <end position="188"/>
    </location>
</feature>
<protein>
    <submittedName>
        <fullName evidence="3">Uncharacterized protein</fullName>
    </submittedName>
</protein>
<sequence length="188" mass="20549">MPAVSRAVNILTRTIQARQTVTFTSPPPFPPFRQPDDIDDDDNPFRVDPDDLRDDDKLSAGTIAAIVISIVVFLIVITGLVVFLVYRRRKAQRNIDIAIKEESISMTPVTASGALDPPPPYDDSHLDSHHSGQERSGSRSDFSQSGEEEENDEMGSHATITDGLAPGRHVDAETPAGMNTKDDDDGHE</sequence>
<feature type="transmembrane region" description="Helical" evidence="2">
    <location>
        <begin position="63"/>
        <end position="86"/>
    </location>
</feature>
<keyword evidence="4" id="KW-1185">Reference proteome</keyword>
<evidence type="ECO:0000256" key="2">
    <source>
        <dbReference type="SAM" id="Phobius"/>
    </source>
</evidence>
<evidence type="ECO:0000313" key="4">
    <source>
        <dbReference type="Proteomes" id="UP001278766"/>
    </source>
</evidence>
<comment type="caution">
    <text evidence="3">The sequence shown here is derived from an EMBL/GenBank/DDBJ whole genome shotgun (WGS) entry which is preliminary data.</text>
</comment>
<dbReference type="RefSeq" id="XP_062653983.1">
    <property type="nucleotide sequence ID" value="XM_062802601.1"/>
</dbReference>
<dbReference type="CDD" id="cd12087">
    <property type="entry name" value="TM_EGFR-like"/>
    <property type="match status" value="1"/>
</dbReference>
<keyword evidence="2" id="KW-1133">Transmembrane helix</keyword>
<feature type="compositionally biased region" description="Basic and acidic residues" evidence="1">
    <location>
        <begin position="122"/>
        <end position="138"/>
    </location>
</feature>
<dbReference type="GeneID" id="87839549"/>
<gene>
    <name evidence="3" type="ORF">B0H64DRAFT_378675</name>
</gene>
<keyword evidence="2" id="KW-0472">Membrane</keyword>
<reference evidence="3" key="1">
    <citation type="journal article" date="2023" name="Mol. Phylogenet. Evol.">
        <title>Genome-scale phylogeny and comparative genomics of the fungal order Sordariales.</title>
        <authorList>
            <person name="Hensen N."/>
            <person name="Bonometti L."/>
            <person name="Westerberg I."/>
            <person name="Brannstrom I.O."/>
            <person name="Guillou S."/>
            <person name="Cros-Aarteil S."/>
            <person name="Calhoun S."/>
            <person name="Haridas S."/>
            <person name="Kuo A."/>
            <person name="Mondo S."/>
            <person name="Pangilinan J."/>
            <person name="Riley R."/>
            <person name="LaButti K."/>
            <person name="Andreopoulos B."/>
            <person name="Lipzen A."/>
            <person name="Chen C."/>
            <person name="Yan M."/>
            <person name="Daum C."/>
            <person name="Ng V."/>
            <person name="Clum A."/>
            <person name="Steindorff A."/>
            <person name="Ohm R.A."/>
            <person name="Martin F."/>
            <person name="Silar P."/>
            <person name="Natvig D.O."/>
            <person name="Lalanne C."/>
            <person name="Gautier V."/>
            <person name="Ament-Velasquez S.L."/>
            <person name="Kruys A."/>
            <person name="Hutchinson M.I."/>
            <person name="Powell A.J."/>
            <person name="Barry K."/>
            <person name="Miller A.N."/>
            <person name="Grigoriev I.V."/>
            <person name="Debuchy R."/>
            <person name="Gladieux P."/>
            <person name="Hiltunen Thoren M."/>
            <person name="Johannesson H."/>
        </authorList>
    </citation>
    <scope>NUCLEOTIDE SEQUENCE</scope>
    <source>
        <strain evidence="3">CBS 168.71</strain>
    </source>
</reference>
<feature type="compositionally biased region" description="Basic and acidic residues" evidence="1">
    <location>
        <begin position="43"/>
        <end position="54"/>
    </location>
</feature>
<proteinExistence type="predicted"/>
<reference evidence="3" key="2">
    <citation type="submission" date="2023-06" db="EMBL/GenBank/DDBJ databases">
        <authorList>
            <consortium name="Lawrence Berkeley National Laboratory"/>
            <person name="Haridas S."/>
            <person name="Hensen N."/>
            <person name="Bonometti L."/>
            <person name="Westerberg I."/>
            <person name="Brannstrom I.O."/>
            <person name="Guillou S."/>
            <person name="Cros-Aarteil S."/>
            <person name="Calhoun S."/>
            <person name="Kuo A."/>
            <person name="Mondo S."/>
            <person name="Pangilinan J."/>
            <person name="Riley R."/>
            <person name="Labutti K."/>
            <person name="Andreopoulos B."/>
            <person name="Lipzen A."/>
            <person name="Chen C."/>
            <person name="Yanf M."/>
            <person name="Daum C."/>
            <person name="Ng V."/>
            <person name="Clum A."/>
            <person name="Steindorff A."/>
            <person name="Ohm R."/>
            <person name="Martin F."/>
            <person name="Silar P."/>
            <person name="Natvig D."/>
            <person name="Lalanne C."/>
            <person name="Gautier V."/>
            <person name="Ament-Velasquez S.L."/>
            <person name="Kruys A."/>
            <person name="Hutchinson M.I."/>
            <person name="Powell A.J."/>
            <person name="Barry K."/>
            <person name="Miller A.N."/>
            <person name="Grigoriev I.V."/>
            <person name="Debuchy R."/>
            <person name="Gladieux P."/>
            <person name="Thoren M.H."/>
            <person name="Johannesson H."/>
        </authorList>
    </citation>
    <scope>NUCLEOTIDE SEQUENCE</scope>
    <source>
        <strain evidence="3">CBS 168.71</strain>
    </source>
</reference>
<keyword evidence="2" id="KW-0812">Transmembrane</keyword>
<dbReference type="Proteomes" id="UP001278766">
    <property type="component" value="Unassembled WGS sequence"/>
</dbReference>
<organism evidence="3 4">
    <name type="scientific">Chaetomium fimeti</name>
    <dbReference type="NCBI Taxonomy" id="1854472"/>
    <lineage>
        <taxon>Eukaryota</taxon>
        <taxon>Fungi</taxon>
        <taxon>Dikarya</taxon>
        <taxon>Ascomycota</taxon>
        <taxon>Pezizomycotina</taxon>
        <taxon>Sordariomycetes</taxon>
        <taxon>Sordariomycetidae</taxon>
        <taxon>Sordariales</taxon>
        <taxon>Chaetomiaceae</taxon>
        <taxon>Chaetomium</taxon>
    </lineage>
</organism>
<evidence type="ECO:0000256" key="1">
    <source>
        <dbReference type="SAM" id="MobiDB-lite"/>
    </source>
</evidence>
<evidence type="ECO:0000313" key="3">
    <source>
        <dbReference type="EMBL" id="KAK3290469.1"/>
    </source>
</evidence>
<dbReference type="EMBL" id="JAUEPN010000013">
    <property type="protein sequence ID" value="KAK3290469.1"/>
    <property type="molecule type" value="Genomic_DNA"/>
</dbReference>
<dbReference type="AlphaFoldDB" id="A0AAE0H5P6"/>
<feature type="region of interest" description="Disordered" evidence="1">
    <location>
        <begin position="22"/>
        <end position="54"/>
    </location>
</feature>
<name>A0AAE0H5P6_9PEZI</name>